<reference evidence="2 3" key="1">
    <citation type="submission" date="2023-11" db="EMBL/GenBank/DDBJ databases">
        <title>Bacillus jintuensis, isolated from a mudflat on the Beibu Gulf coast.</title>
        <authorList>
            <person name="Li M."/>
        </authorList>
    </citation>
    <scope>NUCLEOTIDE SEQUENCE [LARGE SCALE GENOMIC DNA]</scope>
    <source>
        <strain evidence="2 3">31A1R</strain>
    </source>
</reference>
<accession>A0ABU5IWQ5</accession>
<evidence type="ECO:0000313" key="2">
    <source>
        <dbReference type="EMBL" id="MDZ5471579.1"/>
    </source>
</evidence>
<feature type="compositionally biased region" description="Basic and acidic residues" evidence="1">
    <location>
        <begin position="1"/>
        <end position="18"/>
    </location>
</feature>
<sequence>MKENQFRDNELKENKDVQKMTLIPKELDKNGDGSPDGPFIIGEGDVNLSPDAGRPLI</sequence>
<comment type="caution">
    <text evidence="2">The sequence shown here is derived from an EMBL/GenBank/DDBJ whole genome shotgun (WGS) entry which is preliminary data.</text>
</comment>
<evidence type="ECO:0000313" key="3">
    <source>
        <dbReference type="Proteomes" id="UP001290455"/>
    </source>
</evidence>
<feature type="region of interest" description="Disordered" evidence="1">
    <location>
        <begin position="1"/>
        <end position="57"/>
    </location>
</feature>
<evidence type="ECO:0000256" key="1">
    <source>
        <dbReference type="SAM" id="MobiDB-lite"/>
    </source>
</evidence>
<dbReference type="EMBL" id="JAXOFX010000003">
    <property type="protein sequence ID" value="MDZ5471579.1"/>
    <property type="molecule type" value="Genomic_DNA"/>
</dbReference>
<proteinExistence type="predicted"/>
<name>A0ABU5IWQ5_9BACI</name>
<keyword evidence="3" id="KW-1185">Reference proteome</keyword>
<organism evidence="2 3">
    <name type="scientific">Robertmurraya mangrovi</name>
    <dbReference type="NCBI Taxonomy" id="3098077"/>
    <lineage>
        <taxon>Bacteria</taxon>
        <taxon>Bacillati</taxon>
        <taxon>Bacillota</taxon>
        <taxon>Bacilli</taxon>
        <taxon>Bacillales</taxon>
        <taxon>Bacillaceae</taxon>
        <taxon>Robertmurraya</taxon>
    </lineage>
</organism>
<gene>
    <name evidence="2" type="ORF">SM124_07440</name>
</gene>
<protein>
    <submittedName>
        <fullName evidence="2">Uncharacterized protein</fullName>
    </submittedName>
</protein>
<dbReference type="RefSeq" id="WP_322445868.1">
    <property type="nucleotide sequence ID" value="NZ_JAXOFX010000003.1"/>
</dbReference>
<dbReference type="Proteomes" id="UP001290455">
    <property type="component" value="Unassembled WGS sequence"/>
</dbReference>